<proteinExistence type="predicted"/>
<gene>
    <name evidence="2" type="ORF">NMN56_026620</name>
</gene>
<feature type="region of interest" description="Disordered" evidence="1">
    <location>
        <begin position="93"/>
        <end position="114"/>
    </location>
</feature>
<name>A0ABT7A298_9ACTN</name>
<comment type="caution">
    <text evidence="2">The sequence shown here is derived from an EMBL/GenBank/DDBJ whole genome shotgun (WGS) entry which is preliminary data.</text>
</comment>
<reference evidence="2 3" key="1">
    <citation type="submission" date="2023-05" db="EMBL/GenBank/DDBJ databases">
        <title>Streptantibioticus silvisoli sp. nov., acidotolerant actinomycetes 1 from pine litter.</title>
        <authorList>
            <person name="Swiecimska M."/>
            <person name="Golinska P."/>
            <person name="Sangal V."/>
            <person name="Wachnowicz B."/>
            <person name="Goodfellow M."/>
        </authorList>
    </citation>
    <scope>NUCLEOTIDE SEQUENCE [LARGE SCALE GENOMIC DNA]</scope>
    <source>
        <strain evidence="2 3">DSM 42109</strain>
    </source>
</reference>
<dbReference type="EMBL" id="JANCPR020000029">
    <property type="protein sequence ID" value="MDJ1135468.1"/>
    <property type="molecule type" value="Genomic_DNA"/>
</dbReference>
<evidence type="ECO:0000256" key="1">
    <source>
        <dbReference type="SAM" id="MobiDB-lite"/>
    </source>
</evidence>
<protein>
    <submittedName>
        <fullName evidence="2">Uncharacterized protein</fullName>
    </submittedName>
</protein>
<evidence type="ECO:0000313" key="2">
    <source>
        <dbReference type="EMBL" id="MDJ1135468.1"/>
    </source>
</evidence>
<keyword evidence="3" id="KW-1185">Reference proteome</keyword>
<accession>A0ABT7A298</accession>
<dbReference type="RefSeq" id="WP_274043197.1">
    <property type="nucleotide sequence ID" value="NZ_JANCPR020000029.1"/>
</dbReference>
<dbReference type="Proteomes" id="UP001214441">
    <property type="component" value="Unassembled WGS sequence"/>
</dbReference>
<evidence type="ECO:0000313" key="3">
    <source>
        <dbReference type="Proteomes" id="UP001214441"/>
    </source>
</evidence>
<organism evidence="2 3">
    <name type="scientific">Streptomyces iconiensis</name>
    <dbReference type="NCBI Taxonomy" id="1384038"/>
    <lineage>
        <taxon>Bacteria</taxon>
        <taxon>Bacillati</taxon>
        <taxon>Actinomycetota</taxon>
        <taxon>Actinomycetes</taxon>
        <taxon>Kitasatosporales</taxon>
        <taxon>Streptomycetaceae</taxon>
        <taxon>Streptomyces</taxon>
    </lineage>
</organism>
<sequence length="114" mass="12115">MLLVEEPPGTREALVRDERSGHLPQFAPQPVGAQQRALVQQCAECRRSAEPEPEVPLHQLRSFPQGGHDVIHAVDVLGGPDVRGEGGAQHLLGVDGQLDGGGEDIAGRFQSGDL</sequence>